<dbReference type="EMBL" id="UFYW01000001">
    <property type="protein sequence ID" value="STD83388.1"/>
    <property type="molecule type" value="Genomic_DNA"/>
</dbReference>
<sequence length="67" mass="8007">MGRFFFTSVWYVLKLLVILVIIYICFRLLLSGEGMPTPKEFIISVLNFVTYQVQVIIHWAQQRFCFE</sequence>
<proteinExistence type="predicted"/>
<gene>
    <name evidence="2" type="ORF">NCTC12360_01853</name>
</gene>
<keyword evidence="3" id="KW-1185">Reference proteome</keyword>
<evidence type="ECO:0000313" key="3">
    <source>
        <dbReference type="Proteomes" id="UP000254807"/>
    </source>
</evidence>
<keyword evidence="1" id="KW-1133">Transmembrane helix</keyword>
<accession>A0A376H4U4</accession>
<keyword evidence="1" id="KW-0812">Transmembrane</keyword>
<evidence type="ECO:0000256" key="1">
    <source>
        <dbReference type="SAM" id="Phobius"/>
    </source>
</evidence>
<reference evidence="2 3" key="1">
    <citation type="submission" date="2018-06" db="EMBL/GenBank/DDBJ databases">
        <authorList>
            <consortium name="Pathogen Informatics"/>
            <person name="Doyle S."/>
        </authorList>
    </citation>
    <scope>NUCLEOTIDE SEQUENCE [LARGE SCALE GENOMIC DNA]</scope>
    <source>
        <strain evidence="2 3">NCTC12360</strain>
    </source>
</reference>
<protein>
    <submittedName>
        <fullName evidence="2">Uncharacterized protein</fullName>
    </submittedName>
</protein>
<dbReference type="AlphaFoldDB" id="A0A376H4U4"/>
<evidence type="ECO:0000313" key="2">
    <source>
        <dbReference type="EMBL" id="STD83388.1"/>
    </source>
</evidence>
<organism evidence="2 3">
    <name type="scientific">Enterococcus gallinarum</name>
    <dbReference type="NCBI Taxonomy" id="1353"/>
    <lineage>
        <taxon>Bacteria</taxon>
        <taxon>Bacillati</taxon>
        <taxon>Bacillota</taxon>
        <taxon>Bacilli</taxon>
        <taxon>Lactobacillales</taxon>
        <taxon>Enterococcaceae</taxon>
        <taxon>Enterococcus</taxon>
    </lineage>
</organism>
<feature type="transmembrane region" description="Helical" evidence="1">
    <location>
        <begin position="41"/>
        <end position="60"/>
    </location>
</feature>
<name>A0A376H4U4_ENTGA</name>
<feature type="transmembrane region" description="Helical" evidence="1">
    <location>
        <begin position="9"/>
        <end position="29"/>
    </location>
</feature>
<keyword evidence="1" id="KW-0472">Membrane</keyword>
<dbReference type="Proteomes" id="UP000254807">
    <property type="component" value="Unassembled WGS sequence"/>
</dbReference>